<evidence type="ECO:0000256" key="2">
    <source>
        <dbReference type="ARBA" id="ARBA00008156"/>
    </source>
</evidence>
<dbReference type="InterPro" id="IPR018391">
    <property type="entry name" value="PQQ_b-propeller_rpt"/>
</dbReference>
<dbReference type="SMART" id="SM00564">
    <property type="entry name" value="PQQ"/>
    <property type="match status" value="6"/>
</dbReference>
<evidence type="ECO:0000313" key="7">
    <source>
        <dbReference type="EMBL" id="SVA69761.1"/>
    </source>
</evidence>
<keyword evidence="3" id="KW-0479">Metal-binding</keyword>
<protein>
    <recommendedName>
        <fullName evidence="5 6">Pyrrolo-quinoline quinone repeat domain-containing protein</fullName>
    </recommendedName>
</protein>
<name>A0A381XZA1_9ZZZZ</name>
<dbReference type="InterPro" id="IPR002372">
    <property type="entry name" value="PQQ_rpt_dom"/>
</dbReference>
<feature type="domain" description="Pyrrolo-quinoline quinone repeat" evidence="6">
    <location>
        <begin position="508"/>
        <end position="589"/>
    </location>
</feature>
<dbReference type="GO" id="GO:0005509">
    <property type="term" value="F:calcium ion binding"/>
    <property type="evidence" value="ECO:0007669"/>
    <property type="project" value="InterPro"/>
</dbReference>
<evidence type="ECO:0000259" key="5">
    <source>
        <dbReference type="Pfam" id="PF01011"/>
    </source>
</evidence>
<dbReference type="InterPro" id="IPR011047">
    <property type="entry name" value="Quinoprotein_ADH-like_sf"/>
</dbReference>
<dbReference type="PROSITE" id="PS51257">
    <property type="entry name" value="PROKAR_LIPOPROTEIN"/>
    <property type="match status" value="1"/>
</dbReference>
<dbReference type="NCBIfam" id="TIGR03075">
    <property type="entry name" value="PQQ_enz_alc_DH"/>
    <property type="match status" value="1"/>
</dbReference>
<evidence type="ECO:0000256" key="3">
    <source>
        <dbReference type="ARBA" id="ARBA00022723"/>
    </source>
</evidence>
<gene>
    <name evidence="7" type="ORF">METZ01_LOCUS122615</name>
</gene>
<dbReference type="Pfam" id="PF01011">
    <property type="entry name" value="PQQ"/>
    <property type="match status" value="1"/>
</dbReference>
<feature type="domain" description="Pyrrolo-quinoline quinone repeat" evidence="5">
    <location>
        <begin position="103"/>
        <end position="406"/>
    </location>
</feature>
<evidence type="ECO:0000256" key="1">
    <source>
        <dbReference type="ARBA" id="ARBA00001931"/>
    </source>
</evidence>
<dbReference type="GO" id="GO:0016614">
    <property type="term" value="F:oxidoreductase activity, acting on CH-OH group of donors"/>
    <property type="evidence" value="ECO:0007669"/>
    <property type="project" value="InterPro"/>
</dbReference>
<reference evidence="7" key="1">
    <citation type="submission" date="2018-05" db="EMBL/GenBank/DDBJ databases">
        <authorList>
            <person name="Lanie J.A."/>
            <person name="Ng W.-L."/>
            <person name="Kazmierczak K.M."/>
            <person name="Andrzejewski T.M."/>
            <person name="Davidsen T.M."/>
            <person name="Wayne K.J."/>
            <person name="Tettelin H."/>
            <person name="Glass J.I."/>
            <person name="Rusch D."/>
            <person name="Podicherti R."/>
            <person name="Tsui H.-C.T."/>
            <person name="Winkler M.E."/>
        </authorList>
    </citation>
    <scope>NUCLEOTIDE SEQUENCE</scope>
</reference>
<organism evidence="7">
    <name type="scientific">marine metagenome</name>
    <dbReference type="NCBI Taxonomy" id="408172"/>
    <lineage>
        <taxon>unclassified sequences</taxon>
        <taxon>metagenomes</taxon>
        <taxon>ecological metagenomes</taxon>
    </lineage>
</organism>
<evidence type="ECO:0000259" key="6">
    <source>
        <dbReference type="Pfam" id="PF13360"/>
    </source>
</evidence>
<dbReference type="SUPFAM" id="SSF50998">
    <property type="entry name" value="Quinoprotein alcohol dehydrogenase-like"/>
    <property type="match status" value="1"/>
</dbReference>
<dbReference type="Gene3D" id="2.140.10.10">
    <property type="entry name" value="Quinoprotein alcohol dehydrogenase-like superfamily"/>
    <property type="match status" value="1"/>
</dbReference>
<dbReference type="AlphaFoldDB" id="A0A381XZA1"/>
<proteinExistence type="inferred from homology"/>
<comment type="similarity">
    <text evidence="2">Belongs to the bacterial PQQ dehydrogenase family.</text>
</comment>
<accession>A0A381XZA1</accession>
<sequence>MNISSKFTIIKLFKLSLLHLVALILVSCGQEEQSTSSSITTPAEPAAPVQAEPAPAPNLALEEPAELFAELPTHWLNEEPIGDGQEGVTTALQETAHERADHWIQYGGGYNNYRHSPITELSPQNIDNLEVAWAFPTGTVGQFSVSPLIYDGIMYITSSYNRLFAIDARTGELYWRYDHQQPEDLRICCGPVNRGASIHGDTIFMATLDARLLAFDRKSGELLWNTEIDDYRKGISATSAPLIAKDIAVIGVGGGEFGVRGFFDAYNINTGERVWRHYTVPAAGELGVETWAGTSYETGGAPSWTYGAYDPELDVLYWTTGNPAPDWNGDARLGDNLFSDSVLAIDPDTGQQLWYFQFTPHDIWDYDGNTHLFLVDYEHEGETIKGLVQANRNGFYYALNRETGEFLRATSYVEQLNWATSMEPNGRPVINPEMVPSEEPIVRICPGAGGGMNGSVSGAMNPTLGLTFIPVIESCNQMQKGISVYVEGSQFTGGTFIPVDAQDGTAYGHISAIDYQTGEVAWRYKDPEPILAGVLSTEGGLVFTGSQDGHALALDAETGELLWRFRIGGGIRSQPVAYQLDGETYVAIASGNFSGIAGAVGGNTMVPEGGHLFVFRLGLNE</sequence>
<comment type="cofactor">
    <cofactor evidence="1">
        <name>pyrroloquinoline quinone</name>
        <dbReference type="ChEBI" id="CHEBI:58442"/>
    </cofactor>
</comment>
<dbReference type="PANTHER" id="PTHR32303">
    <property type="entry name" value="QUINOPROTEIN ALCOHOL DEHYDROGENASE (CYTOCHROME C)"/>
    <property type="match status" value="1"/>
</dbReference>
<evidence type="ECO:0000256" key="4">
    <source>
        <dbReference type="ARBA" id="ARBA00023002"/>
    </source>
</evidence>
<dbReference type="Pfam" id="PF13360">
    <property type="entry name" value="PQQ_2"/>
    <property type="match status" value="1"/>
</dbReference>
<keyword evidence="4" id="KW-0560">Oxidoreductase</keyword>
<dbReference type="EMBL" id="UINC01016825">
    <property type="protein sequence ID" value="SVA69761.1"/>
    <property type="molecule type" value="Genomic_DNA"/>
</dbReference>
<dbReference type="GO" id="GO:0016020">
    <property type="term" value="C:membrane"/>
    <property type="evidence" value="ECO:0007669"/>
    <property type="project" value="InterPro"/>
</dbReference>
<dbReference type="InterPro" id="IPR017512">
    <property type="entry name" value="PQQ_MeOH/EtOH_DH"/>
</dbReference>